<protein>
    <submittedName>
        <fullName evidence="2">Amidase</fullName>
    </submittedName>
</protein>
<dbReference type="Gene3D" id="3.40.50.850">
    <property type="entry name" value="Isochorismatase-like"/>
    <property type="match status" value="1"/>
</dbReference>
<reference evidence="2 3" key="1">
    <citation type="submission" date="2018-01" db="EMBL/GenBank/DDBJ databases">
        <title>Genome Sequencing and Assembly of Anaerobacter polyendosporus strain CT4.</title>
        <authorList>
            <person name="Tachaapaikoon C."/>
            <person name="Sutheeworapong S."/>
            <person name="Jenjaroenpun P."/>
            <person name="Wongsurawat T."/>
            <person name="Nookeaw I."/>
            <person name="Cheawchanlertfa P."/>
            <person name="Kosugi A."/>
            <person name="Cheevadhanarak S."/>
            <person name="Ratanakhanokchai K."/>
        </authorList>
    </citation>
    <scope>NUCLEOTIDE SEQUENCE [LARGE SCALE GENOMIC DNA]</scope>
    <source>
        <strain evidence="2 3">CT4</strain>
    </source>
</reference>
<feature type="domain" description="Isochorismatase-like" evidence="1">
    <location>
        <begin position="4"/>
        <end position="175"/>
    </location>
</feature>
<dbReference type="SUPFAM" id="SSF52499">
    <property type="entry name" value="Isochorismatase-like hydrolases"/>
    <property type="match status" value="1"/>
</dbReference>
<dbReference type="EMBL" id="CP025746">
    <property type="protein sequence ID" value="QAA31990.1"/>
    <property type="molecule type" value="Genomic_DNA"/>
</dbReference>
<dbReference type="Pfam" id="PF00857">
    <property type="entry name" value="Isochorismatase"/>
    <property type="match status" value="1"/>
</dbReference>
<proteinExistence type="predicted"/>
<keyword evidence="3" id="KW-1185">Reference proteome</keyword>
<organism evidence="2 3">
    <name type="scientific">Clostridium manihotivorum</name>
    <dbReference type="NCBI Taxonomy" id="2320868"/>
    <lineage>
        <taxon>Bacteria</taxon>
        <taxon>Bacillati</taxon>
        <taxon>Bacillota</taxon>
        <taxon>Clostridia</taxon>
        <taxon>Eubacteriales</taxon>
        <taxon>Clostridiaceae</taxon>
        <taxon>Clostridium</taxon>
    </lineage>
</organism>
<name>A0A3R5QTC0_9CLOT</name>
<gene>
    <name evidence="2" type="ORF">C1I91_10185</name>
</gene>
<accession>A0A3R5QTC0</accession>
<dbReference type="OrthoDB" id="9796485at2"/>
<dbReference type="Proteomes" id="UP000286268">
    <property type="component" value="Chromosome"/>
</dbReference>
<evidence type="ECO:0000259" key="1">
    <source>
        <dbReference type="Pfam" id="PF00857"/>
    </source>
</evidence>
<dbReference type="KEGG" id="cmah:C1I91_10185"/>
<evidence type="ECO:0000313" key="3">
    <source>
        <dbReference type="Proteomes" id="UP000286268"/>
    </source>
</evidence>
<dbReference type="InterPro" id="IPR036380">
    <property type="entry name" value="Isochorismatase-like_sf"/>
</dbReference>
<dbReference type="AlphaFoldDB" id="A0A3R5QTC0"/>
<dbReference type="InterPro" id="IPR000868">
    <property type="entry name" value="Isochorismatase-like_dom"/>
</dbReference>
<dbReference type="RefSeq" id="WP_128212781.1">
    <property type="nucleotide sequence ID" value="NZ_CP025746.1"/>
</dbReference>
<evidence type="ECO:0000313" key="2">
    <source>
        <dbReference type="EMBL" id="QAA31990.1"/>
    </source>
</evidence>
<sequence length="179" mass="20358">MKKLLVVVDYQKDFVDGTLGFDKAVELERPIYDKVEQYLKEGSKVLFTYDTHNKNYLETREGKNLPVIHCIEGSEGHKLYGSLKDFVGRENTYHYNKGSFGLSPSEMIKITEDIGKDIDAIELIGVVTNMCVVSNVVTFQSQYTNADIKVDGRLCASFDEELHRKALDVIESLQVKIIR</sequence>